<dbReference type="Gene3D" id="2.60.40.10">
    <property type="entry name" value="Immunoglobulins"/>
    <property type="match status" value="2"/>
</dbReference>
<dbReference type="InterPro" id="IPR013098">
    <property type="entry name" value="Ig_I-set"/>
</dbReference>
<comment type="subcellular location">
    <subcellularLocation>
        <location evidence="1">Cytoplasm</location>
    </subcellularLocation>
</comment>
<dbReference type="InterPro" id="IPR013783">
    <property type="entry name" value="Ig-like_fold"/>
</dbReference>
<dbReference type="SMART" id="SM00408">
    <property type="entry name" value="IGc2"/>
    <property type="match status" value="2"/>
</dbReference>
<keyword evidence="4" id="KW-0393">Immunoglobulin domain</keyword>
<evidence type="ECO:0000256" key="4">
    <source>
        <dbReference type="ARBA" id="ARBA00023319"/>
    </source>
</evidence>
<dbReference type="PANTHER" id="PTHR47633">
    <property type="entry name" value="IMMUNOGLOBULIN"/>
    <property type="match status" value="1"/>
</dbReference>
<dbReference type="FunFam" id="2.60.40.10:FF:000080">
    <property type="entry name" value="Myosin light chain kinase, smooth muscle"/>
    <property type="match status" value="1"/>
</dbReference>
<dbReference type="WBParaSite" id="GPUH_0001649001-mRNA-1">
    <property type="protein sequence ID" value="GPUH_0001649001-mRNA-1"/>
    <property type="gene ID" value="GPUH_0001649001"/>
</dbReference>
<name>A0A183E677_9BILA</name>
<organism evidence="6">
    <name type="scientific">Gongylonema pulchrum</name>
    <dbReference type="NCBI Taxonomy" id="637853"/>
    <lineage>
        <taxon>Eukaryota</taxon>
        <taxon>Metazoa</taxon>
        <taxon>Ecdysozoa</taxon>
        <taxon>Nematoda</taxon>
        <taxon>Chromadorea</taxon>
        <taxon>Rhabditida</taxon>
        <taxon>Spirurina</taxon>
        <taxon>Spiruromorpha</taxon>
        <taxon>Spiruroidea</taxon>
        <taxon>Gongylonematidae</taxon>
        <taxon>Gongylonema</taxon>
    </lineage>
</organism>
<dbReference type="SUPFAM" id="SSF48726">
    <property type="entry name" value="Immunoglobulin"/>
    <property type="match status" value="2"/>
</dbReference>
<dbReference type="FunFam" id="2.60.40.10:FF:000425">
    <property type="entry name" value="Myosin light chain kinase"/>
    <property type="match status" value="1"/>
</dbReference>
<proteinExistence type="inferred from homology"/>
<dbReference type="Pfam" id="PF07679">
    <property type="entry name" value="I-set"/>
    <property type="match status" value="2"/>
</dbReference>
<evidence type="ECO:0000313" key="6">
    <source>
        <dbReference type="WBParaSite" id="GPUH_0001649001-mRNA-1"/>
    </source>
</evidence>
<comment type="similarity">
    <text evidence="2">Belongs to the protein kinase superfamily. CAMK Ser/Thr protein kinase family.</text>
</comment>
<dbReference type="PANTHER" id="PTHR47633:SF4">
    <property type="entry name" value="MYOPALLADIN ISOFORM X1"/>
    <property type="match status" value="1"/>
</dbReference>
<dbReference type="InterPro" id="IPR003598">
    <property type="entry name" value="Ig_sub2"/>
</dbReference>
<dbReference type="InterPro" id="IPR036179">
    <property type="entry name" value="Ig-like_dom_sf"/>
</dbReference>
<keyword evidence="3" id="KW-0963">Cytoplasm</keyword>
<reference evidence="6" key="1">
    <citation type="submission" date="2016-06" db="UniProtKB">
        <authorList>
            <consortium name="WormBaseParasite"/>
        </authorList>
    </citation>
    <scope>IDENTIFICATION</scope>
</reference>
<evidence type="ECO:0000256" key="3">
    <source>
        <dbReference type="ARBA" id="ARBA00022490"/>
    </source>
</evidence>
<evidence type="ECO:0000256" key="2">
    <source>
        <dbReference type="ARBA" id="ARBA00006692"/>
    </source>
</evidence>
<dbReference type="GO" id="GO:0019899">
    <property type="term" value="F:enzyme binding"/>
    <property type="evidence" value="ECO:0007669"/>
    <property type="project" value="UniProtKB-ARBA"/>
</dbReference>
<dbReference type="InterPro" id="IPR003599">
    <property type="entry name" value="Ig_sub"/>
</dbReference>
<dbReference type="SMART" id="SM00409">
    <property type="entry name" value="IG"/>
    <property type="match status" value="2"/>
</dbReference>
<evidence type="ECO:0000259" key="5">
    <source>
        <dbReference type="PROSITE" id="PS50835"/>
    </source>
</evidence>
<protein>
    <submittedName>
        <fullName evidence="6">Immunoglobulin I-set domain protein</fullName>
    </submittedName>
</protein>
<evidence type="ECO:0000256" key="1">
    <source>
        <dbReference type="ARBA" id="ARBA00004496"/>
    </source>
</evidence>
<dbReference type="PROSITE" id="PS50835">
    <property type="entry name" value="IG_LIKE"/>
    <property type="match status" value="2"/>
</dbReference>
<feature type="domain" description="Ig-like" evidence="5">
    <location>
        <begin position="115"/>
        <end position="204"/>
    </location>
</feature>
<accession>A0A183E677</accession>
<dbReference type="GO" id="GO:0031672">
    <property type="term" value="C:A band"/>
    <property type="evidence" value="ECO:0007669"/>
    <property type="project" value="UniProtKB-ARBA"/>
</dbReference>
<dbReference type="InterPro" id="IPR007110">
    <property type="entry name" value="Ig-like_dom"/>
</dbReference>
<dbReference type="AlphaFoldDB" id="A0A183E677"/>
<sequence>LSERYDLKESRELGRPPHFTQTLVSAVAACGDEARFEGIVTGWPTPEVTWTKDGIPLSKTTSPELIFSSIGGRVSLSFPAAQPEHAGKYMCTAKNASGVATSSAQLVVRPRTVAPDFVRRLISEEVAESETLKWTVQVTGDPVPKVTWLRDGQIIPNCDEIRLIDEGNGVHTMVIVRVKMADSGQFTCLAENIAGEARSTADLVVRPADSEPGNYFHVTKVTQEKQIKGEEVNRNESFAIENPRMSSAGMQ</sequence>
<feature type="domain" description="Ig-like" evidence="5">
    <location>
        <begin position="17"/>
        <end position="107"/>
    </location>
</feature>